<dbReference type="SUPFAM" id="SSF81508">
    <property type="entry name" value="Ubiquinone-binding protein QP-C of cytochrome bc1 complex (Ubiquinol-cytochrome c reductase)"/>
    <property type="match status" value="1"/>
</dbReference>
<keyword evidence="7 13" id="KW-0999">Mitochondrion inner membrane</keyword>
<dbReference type="FunFam" id="1.20.5.210:FF:000001">
    <property type="entry name" value="Cytochrome b-c1 complex subunit 8"/>
    <property type="match status" value="1"/>
</dbReference>
<evidence type="ECO:0000256" key="8">
    <source>
        <dbReference type="ARBA" id="ARBA00022982"/>
    </source>
</evidence>
<dbReference type="PANTHER" id="PTHR12119">
    <property type="entry name" value="UBIQUINOL-CYTOCHROME C REDUCTASE COMPLEX UBIQUINONE-BINDING PROTEIN QP-C"/>
    <property type="match status" value="1"/>
</dbReference>
<dbReference type="GO" id="GO:0005743">
    <property type="term" value="C:mitochondrial inner membrane"/>
    <property type="evidence" value="ECO:0007669"/>
    <property type="project" value="UniProtKB-SubCell"/>
</dbReference>
<evidence type="ECO:0000256" key="4">
    <source>
        <dbReference type="ARBA" id="ARBA00022448"/>
    </source>
</evidence>
<keyword evidence="5 13" id="KW-0679">Respiratory chain</keyword>
<evidence type="ECO:0000256" key="3">
    <source>
        <dbReference type="ARBA" id="ARBA00016324"/>
    </source>
</evidence>
<keyword evidence="8 13" id="KW-0249">Electron transport</keyword>
<name>A0A7R9BYE7_9CRUS</name>
<comment type="subunit">
    <text evidence="12 13">Component of the ubiquinol-cytochrome c oxidoreductase (cytochrome b-c1 complex, complex III, CIII), a multisubunit enzyme composed of 11 subunits. The complex is composed of 3 respiratory subunits cytochrome b, cytochrome c1 and Rieske protein UQCRFS1, 2 core protein subunits UQCRC1/QCR1 and UQCRC2/QCR2, and 6 low-molecular weight protein subunits UQCRH/QCR6, UQCRB/QCR7, UQCRQ/QCR8, UQCR10/QCR9, UQCR11/QCR10 and subunit 9, the cleavage product of Rieske protein UQCRFS1. The complex exists as an obligatory dimer and forms supercomplexes (SCs) in the inner mitochondrial membrane with NADH-ubiquinone oxidoreductase (complex I, CI) and cytochrome c oxidase (complex IV, CIV), resulting in different assemblies (supercomplex SCI(1)III(2)IV(1) and megacomplex MCI(2)III(2)IV(2)). Interacts with UQCC6.</text>
</comment>
<dbReference type="EMBL" id="CAJPEX010006435">
    <property type="protein sequence ID" value="CAG0924075.1"/>
    <property type="molecule type" value="Genomic_DNA"/>
</dbReference>
<dbReference type="Pfam" id="PF02939">
    <property type="entry name" value="UcrQ"/>
    <property type="match status" value="1"/>
</dbReference>
<dbReference type="GO" id="GO:0045275">
    <property type="term" value="C:respiratory chain complex III"/>
    <property type="evidence" value="ECO:0007669"/>
    <property type="project" value="UniProtKB-UniRule"/>
</dbReference>
<comment type="subcellular location">
    <subcellularLocation>
        <location evidence="1 13">Mitochondrion inner membrane</location>
        <topology evidence="1 13">Single-pass membrane protein</topology>
    </subcellularLocation>
</comment>
<evidence type="ECO:0000256" key="1">
    <source>
        <dbReference type="ARBA" id="ARBA00004434"/>
    </source>
</evidence>
<keyword evidence="4 13" id="KW-0813">Transport</keyword>
<evidence type="ECO:0000256" key="13">
    <source>
        <dbReference type="RuleBase" id="RU368118"/>
    </source>
</evidence>
<evidence type="ECO:0000256" key="2">
    <source>
        <dbReference type="ARBA" id="ARBA00007668"/>
    </source>
</evidence>
<organism evidence="14">
    <name type="scientific">Notodromas monacha</name>
    <dbReference type="NCBI Taxonomy" id="399045"/>
    <lineage>
        <taxon>Eukaryota</taxon>
        <taxon>Metazoa</taxon>
        <taxon>Ecdysozoa</taxon>
        <taxon>Arthropoda</taxon>
        <taxon>Crustacea</taxon>
        <taxon>Oligostraca</taxon>
        <taxon>Ostracoda</taxon>
        <taxon>Podocopa</taxon>
        <taxon>Podocopida</taxon>
        <taxon>Cypridocopina</taxon>
        <taxon>Cypridoidea</taxon>
        <taxon>Cyprididae</taxon>
        <taxon>Notodromas</taxon>
    </lineage>
</organism>
<dbReference type="AlphaFoldDB" id="A0A7R9BYE7"/>
<dbReference type="Proteomes" id="UP000678499">
    <property type="component" value="Unassembled WGS sequence"/>
</dbReference>
<keyword evidence="6" id="KW-0812">Transmembrane</keyword>
<sequence>MGLHFGNLGVKVRGIVSYRLSPFEQKPLAGVLSHGLPNLIRRMKEEIFFVVPPFAIGYMVYTWGEAEYEKNLRKKPGEFDHEK</sequence>
<evidence type="ECO:0000313" key="15">
    <source>
        <dbReference type="Proteomes" id="UP000678499"/>
    </source>
</evidence>
<proteinExistence type="inferred from homology"/>
<keyword evidence="15" id="KW-1185">Reference proteome</keyword>
<evidence type="ECO:0000256" key="7">
    <source>
        <dbReference type="ARBA" id="ARBA00022792"/>
    </source>
</evidence>
<comment type="similarity">
    <text evidence="2 13">Belongs to the UQCRQ/QCR8 family.</text>
</comment>
<evidence type="ECO:0000313" key="14">
    <source>
        <dbReference type="EMBL" id="CAD7283923.1"/>
    </source>
</evidence>
<gene>
    <name evidence="14" type="ORF">NMOB1V02_LOCUS11531</name>
</gene>
<keyword evidence="10 13" id="KW-0496">Mitochondrion</keyword>
<evidence type="ECO:0000256" key="10">
    <source>
        <dbReference type="ARBA" id="ARBA00023128"/>
    </source>
</evidence>
<keyword evidence="11" id="KW-0472">Membrane</keyword>
<evidence type="ECO:0000256" key="5">
    <source>
        <dbReference type="ARBA" id="ARBA00022660"/>
    </source>
</evidence>
<accession>A0A7R9BYE7</accession>
<keyword evidence="9" id="KW-1133">Transmembrane helix</keyword>
<dbReference type="OrthoDB" id="6683853at2759"/>
<reference evidence="14" key="1">
    <citation type="submission" date="2020-11" db="EMBL/GenBank/DDBJ databases">
        <authorList>
            <person name="Tran Van P."/>
        </authorList>
    </citation>
    <scope>NUCLEOTIDE SEQUENCE</scope>
</reference>
<dbReference type="EMBL" id="OA888472">
    <property type="protein sequence ID" value="CAD7283923.1"/>
    <property type="molecule type" value="Genomic_DNA"/>
</dbReference>
<evidence type="ECO:0000256" key="9">
    <source>
        <dbReference type="ARBA" id="ARBA00022989"/>
    </source>
</evidence>
<dbReference type="PANTHER" id="PTHR12119:SF2">
    <property type="entry name" value="CYTOCHROME B-C1 COMPLEX SUBUNIT 8"/>
    <property type="match status" value="1"/>
</dbReference>
<evidence type="ECO:0000256" key="12">
    <source>
        <dbReference type="ARBA" id="ARBA00047105"/>
    </source>
</evidence>
<dbReference type="InterPro" id="IPR004205">
    <property type="entry name" value="Cyt_bc1_su8"/>
</dbReference>
<evidence type="ECO:0000256" key="6">
    <source>
        <dbReference type="ARBA" id="ARBA00022692"/>
    </source>
</evidence>
<evidence type="ECO:0000256" key="11">
    <source>
        <dbReference type="ARBA" id="ARBA00023136"/>
    </source>
</evidence>
<dbReference type="Gene3D" id="1.20.5.210">
    <property type="entry name" value="Cytochrome b-c1 complex subunit 8"/>
    <property type="match status" value="1"/>
</dbReference>
<comment type="function">
    <text evidence="13">Component of the ubiquinol-cytochrome c oxidoreductase, a multisubunit transmembrane complex that is part of the mitochondrial electron transport chain which drives oxidative phosphorylation. The complex plays an important role in the uptake of multiple carbon sources present in different host niches.</text>
</comment>
<dbReference type="InterPro" id="IPR036642">
    <property type="entry name" value="Cyt_bc1_su8_sf"/>
</dbReference>
<protein>
    <recommendedName>
        <fullName evidence="3 13">Cytochrome b-c1 complex subunit 8</fullName>
    </recommendedName>
    <alternativeName>
        <fullName evidence="13">Complex III subunit 8</fullName>
    </alternativeName>
</protein>
<dbReference type="GO" id="GO:0006122">
    <property type="term" value="P:mitochondrial electron transport, ubiquinol to cytochrome c"/>
    <property type="evidence" value="ECO:0007669"/>
    <property type="project" value="UniProtKB-UniRule"/>
</dbReference>